<evidence type="ECO:0000313" key="3">
    <source>
        <dbReference type="Proteomes" id="UP000739411"/>
    </source>
</evidence>
<protein>
    <submittedName>
        <fullName evidence="2">PEP-CTERM sorting domain-containing protein</fullName>
    </submittedName>
</protein>
<dbReference type="EMBL" id="JADJMS010000037">
    <property type="protein sequence ID" value="MBK7416267.1"/>
    <property type="molecule type" value="Genomic_DNA"/>
</dbReference>
<dbReference type="AlphaFoldDB" id="A0A935MWT7"/>
<evidence type="ECO:0000313" key="2">
    <source>
        <dbReference type="EMBL" id="MBK7416267.1"/>
    </source>
</evidence>
<proteinExistence type="predicted"/>
<dbReference type="Pfam" id="PF07589">
    <property type="entry name" value="PEP-CTERM"/>
    <property type="match status" value="1"/>
</dbReference>
<gene>
    <name evidence="2" type="ORF">IPJ38_15370</name>
</gene>
<comment type="caution">
    <text evidence="2">The sequence shown here is derived from an EMBL/GenBank/DDBJ whole genome shotgun (WGS) entry which is preliminary data.</text>
</comment>
<evidence type="ECO:0000259" key="1">
    <source>
        <dbReference type="Pfam" id="PF07589"/>
    </source>
</evidence>
<sequence length="154" mass="16456">MFSQLGIAPVSGGSYTLSLWGVATQSLLAQSTISNVTGGSWNWVDLQSSVMLTSGQNYLVMGIGNDSNQSYYFSSNLPSSWFPTGDIDYVDMKYCNNCNANTYPVNTLNGFQYGLVDIGYTIGEVKGSIPEPASLALLGLGLVGLVASRRRKTA</sequence>
<reference evidence="2 3" key="1">
    <citation type="submission" date="2020-10" db="EMBL/GenBank/DDBJ databases">
        <title>Connecting structure to function with the recovery of over 1000 high-quality activated sludge metagenome-assembled genomes encoding full-length rRNA genes using long-read sequencing.</title>
        <authorList>
            <person name="Singleton C.M."/>
            <person name="Petriglieri F."/>
            <person name="Kristensen J.M."/>
            <person name="Kirkegaard R.H."/>
            <person name="Michaelsen T.Y."/>
            <person name="Andersen M.H."/>
            <person name="Karst S.M."/>
            <person name="Dueholm M.S."/>
            <person name="Nielsen P.H."/>
            <person name="Albertsen M."/>
        </authorList>
    </citation>
    <scope>NUCLEOTIDE SEQUENCE [LARGE SCALE GENOMIC DNA]</scope>
    <source>
        <strain evidence="2">EsbW_18-Q3-R4-48_BATAC.463</strain>
    </source>
</reference>
<dbReference type="Proteomes" id="UP000739411">
    <property type="component" value="Unassembled WGS sequence"/>
</dbReference>
<feature type="domain" description="Ice-binding protein C-terminal" evidence="1">
    <location>
        <begin position="128"/>
        <end position="151"/>
    </location>
</feature>
<dbReference type="NCBIfam" id="TIGR02595">
    <property type="entry name" value="PEP_CTERM"/>
    <property type="match status" value="1"/>
</dbReference>
<name>A0A935MWT7_9RHOO</name>
<dbReference type="InterPro" id="IPR013424">
    <property type="entry name" value="Ice-binding_C"/>
</dbReference>
<accession>A0A935MWT7</accession>
<organism evidence="2 3">
    <name type="scientific">Candidatus Dechloromonas phosphorivorans</name>
    <dbReference type="NCBI Taxonomy" id="2899244"/>
    <lineage>
        <taxon>Bacteria</taxon>
        <taxon>Pseudomonadati</taxon>
        <taxon>Pseudomonadota</taxon>
        <taxon>Betaproteobacteria</taxon>
        <taxon>Rhodocyclales</taxon>
        <taxon>Azonexaceae</taxon>
        <taxon>Dechloromonas</taxon>
    </lineage>
</organism>